<dbReference type="CDD" id="cd05656">
    <property type="entry name" value="M42_Frv"/>
    <property type="match status" value="1"/>
</dbReference>
<dbReference type="Gene3D" id="3.40.630.10">
    <property type="entry name" value="Zn peptidases"/>
    <property type="match status" value="1"/>
</dbReference>
<dbReference type="KEGG" id="abae:CL176_01100"/>
<keyword evidence="5" id="KW-0378">Hydrolase</keyword>
<comment type="similarity">
    <text evidence="1 6">Belongs to the peptidase M42 family.</text>
</comment>
<dbReference type="AlphaFoldDB" id="A0A347WI30"/>
<evidence type="ECO:0000256" key="2">
    <source>
        <dbReference type="ARBA" id="ARBA00022438"/>
    </source>
</evidence>
<comment type="cofactor">
    <cofactor evidence="8">
        <name>a divalent metal cation</name>
        <dbReference type="ChEBI" id="CHEBI:60240"/>
    </cofactor>
    <text evidence="8">Binds 2 divalent metal cations per subunit.</text>
</comment>
<evidence type="ECO:0000256" key="4">
    <source>
        <dbReference type="ARBA" id="ARBA00022723"/>
    </source>
</evidence>
<dbReference type="PANTHER" id="PTHR32481">
    <property type="entry name" value="AMINOPEPTIDASE"/>
    <property type="match status" value="1"/>
</dbReference>
<dbReference type="InterPro" id="IPR023367">
    <property type="entry name" value="Peptidase_M42_dom2"/>
</dbReference>
<evidence type="ECO:0000256" key="8">
    <source>
        <dbReference type="PIRSR" id="PIRSR001123-2"/>
    </source>
</evidence>
<dbReference type="SUPFAM" id="SSF53187">
    <property type="entry name" value="Zn-dependent exopeptidases"/>
    <property type="match status" value="1"/>
</dbReference>
<organism evidence="9 10">
    <name type="scientific">Suicoccus acidiformans</name>
    <dbReference type="NCBI Taxonomy" id="2036206"/>
    <lineage>
        <taxon>Bacteria</taxon>
        <taxon>Bacillati</taxon>
        <taxon>Bacillota</taxon>
        <taxon>Bacilli</taxon>
        <taxon>Lactobacillales</taxon>
        <taxon>Aerococcaceae</taxon>
        <taxon>Suicoccus</taxon>
    </lineage>
</organism>
<dbReference type="SUPFAM" id="SSF101821">
    <property type="entry name" value="Aminopeptidase/glucanase lid domain"/>
    <property type="match status" value="1"/>
</dbReference>
<sequence>MEINRDMLIDLTEARGIAGNEGAVRDVFRKWADPYAEEFVQDGLGGIFAKATGDASGPRILMAAHLDEVGFMVSQITEKGFLKFVPIGGWWSQVVLAQQVEITTREGKVYHGVTGSKPPHVLTQAARKKPIDMKDVFIDIGASSAEEVEAMGIRPGDMITPYIETRRMNDTKFLLGKAWDNRIGLAVAIEVLKHAHEVGHSSVLYAGANAQEEVGLRGAKTATHMLKPDIALALDTGTAGDTPGMTKQEADSELGKGPQVIVYDASMIAHRGLRQFVTDIAEDLDIPFQYTFIPGGGTDAGSMHQTLDGIPSLAITVPVRYLHTHTSVIHEDDFKNTVRLVNAILERLDRDALVKIQANV</sequence>
<feature type="active site" description="Proton acceptor" evidence="7">
    <location>
        <position position="212"/>
    </location>
</feature>
<accession>A0A347WI30</accession>
<dbReference type="RefSeq" id="WP_118989661.1">
    <property type="nucleotide sequence ID" value="NZ_CP023434.1"/>
</dbReference>
<dbReference type="GO" id="GO:0046872">
    <property type="term" value="F:metal ion binding"/>
    <property type="evidence" value="ECO:0007669"/>
    <property type="project" value="UniProtKB-UniRule"/>
</dbReference>
<feature type="binding site" evidence="8">
    <location>
        <position position="235"/>
    </location>
    <ligand>
        <name>Zn(2+)</name>
        <dbReference type="ChEBI" id="CHEBI:29105"/>
        <label>1</label>
    </ligand>
</feature>
<proteinExistence type="inferred from homology"/>
<dbReference type="InterPro" id="IPR008007">
    <property type="entry name" value="Peptidase_M42"/>
</dbReference>
<dbReference type="EMBL" id="CP023434">
    <property type="protein sequence ID" value="AXY24737.1"/>
    <property type="molecule type" value="Genomic_DNA"/>
</dbReference>
<dbReference type="PIRSF" id="PIRSF001123">
    <property type="entry name" value="PepA_GA"/>
    <property type="match status" value="1"/>
</dbReference>
<feature type="binding site" evidence="8">
    <location>
        <position position="180"/>
    </location>
    <ligand>
        <name>Zn(2+)</name>
        <dbReference type="ChEBI" id="CHEBI:29105"/>
        <label>2</label>
    </ligand>
</feature>
<dbReference type="OrthoDB" id="9772053at2"/>
<dbReference type="Pfam" id="PF05343">
    <property type="entry name" value="Peptidase_M42"/>
    <property type="match status" value="1"/>
</dbReference>
<feature type="binding site" evidence="8">
    <location>
        <position position="323"/>
    </location>
    <ligand>
        <name>Zn(2+)</name>
        <dbReference type="ChEBI" id="CHEBI:29105"/>
        <label>2</label>
    </ligand>
</feature>
<dbReference type="Proteomes" id="UP000263232">
    <property type="component" value="Chromosome"/>
</dbReference>
<dbReference type="GO" id="GO:0004177">
    <property type="term" value="F:aminopeptidase activity"/>
    <property type="evidence" value="ECO:0007669"/>
    <property type="project" value="UniProtKB-UniRule"/>
</dbReference>
<feature type="binding site" evidence="8">
    <location>
        <position position="213"/>
    </location>
    <ligand>
        <name>Zn(2+)</name>
        <dbReference type="ChEBI" id="CHEBI:29105"/>
        <label>2</label>
    </ligand>
</feature>
<evidence type="ECO:0000256" key="1">
    <source>
        <dbReference type="ARBA" id="ARBA00006272"/>
    </source>
</evidence>
<evidence type="ECO:0000256" key="7">
    <source>
        <dbReference type="PIRSR" id="PIRSR001123-1"/>
    </source>
</evidence>
<dbReference type="Gene3D" id="2.40.30.40">
    <property type="entry name" value="Peptidase M42, domain 2"/>
    <property type="match status" value="1"/>
</dbReference>
<evidence type="ECO:0000256" key="5">
    <source>
        <dbReference type="ARBA" id="ARBA00022801"/>
    </source>
</evidence>
<protein>
    <submittedName>
        <fullName evidence="9">Peptidase M28</fullName>
    </submittedName>
</protein>
<keyword evidence="10" id="KW-1185">Reference proteome</keyword>
<evidence type="ECO:0000256" key="6">
    <source>
        <dbReference type="PIRNR" id="PIRNR001123"/>
    </source>
</evidence>
<feature type="binding site" evidence="8">
    <location>
        <position position="180"/>
    </location>
    <ligand>
        <name>Zn(2+)</name>
        <dbReference type="ChEBI" id="CHEBI:29105"/>
        <label>1</label>
    </ligand>
</feature>
<evidence type="ECO:0000313" key="10">
    <source>
        <dbReference type="Proteomes" id="UP000263232"/>
    </source>
</evidence>
<reference evidence="9 10" key="1">
    <citation type="submission" date="2017-09" db="EMBL/GenBank/DDBJ databases">
        <title>Complete genome sequence of Oxytococcus suis strain ZY16052.</title>
        <authorList>
            <person name="Li F."/>
        </authorList>
    </citation>
    <scope>NUCLEOTIDE SEQUENCE [LARGE SCALE GENOMIC DNA]</scope>
    <source>
        <strain evidence="9 10">ZY16052</strain>
    </source>
</reference>
<dbReference type="InterPro" id="IPR051464">
    <property type="entry name" value="Peptidase_M42_aminopept"/>
</dbReference>
<dbReference type="PANTHER" id="PTHR32481:SF21">
    <property type="entry name" value="AMINOPEPTIDASE YSDC-RELATED"/>
    <property type="match status" value="1"/>
</dbReference>
<keyword evidence="2" id="KW-0031">Aminopeptidase</keyword>
<evidence type="ECO:0000256" key="3">
    <source>
        <dbReference type="ARBA" id="ARBA00022670"/>
    </source>
</evidence>
<evidence type="ECO:0000313" key="9">
    <source>
        <dbReference type="EMBL" id="AXY24737.1"/>
    </source>
</evidence>
<name>A0A347WI30_9LACT</name>
<feature type="binding site" evidence="8">
    <location>
        <position position="65"/>
    </location>
    <ligand>
        <name>Zn(2+)</name>
        <dbReference type="ChEBI" id="CHEBI:29105"/>
        <label>1</label>
    </ligand>
</feature>
<dbReference type="GO" id="GO:0006508">
    <property type="term" value="P:proteolysis"/>
    <property type="evidence" value="ECO:0007669"/>
    <property type="project" value="UniProtKB-KW"/>
</dbReference>
<keyword evidence="3" id="KW-0645">Protease</keyword>
<keyword evidence="4 8" id="KW-0479">Metal-binding</keyword>
<gene>
    <name evidence="9" type="ORF">CL176_01100</name>
</gene>